<evidence type="ECO:0000256" key="9">
    <source>
        <dbReference type="ARBA" id="ARBA00022840"/>
    </source>
</evidence>
<evidence type="ECO:0000256" key="4">
    <source>
        <dbReference type="ARBA" id="ARBA00022527"/>
    </source>
</evidence>
<sequence>MSTTVHLLKLLFMILFSCFWSTPHAAGKWGNLTWAGDSLKSGDTLNSSSYLTSPNKTFSLWFFPWGNTTNSLSSLGISDFATNFIVWSASPSNPIANNSGVLTLDNTGTLKITRLGSDPIVLHSSSQPTNNTIAILLDSGNFVLRELYPNGTIKQVLWQSFDYPTNTLLPGMKLGISHRNNLTWSLTSWLSDNYPVPGPFSLRCDPNGRQLVIQKEGVVYWESGVLRGTTYQNNLPDETRSMYDFVTVSNEDEEYFSFINTNKSKLSKWVLTPIGQLKDLEGPVIARVDACDGYNTNGGCKRWECKREIVSSDPFDVRSGYFVEDGDHSINLSSPRLGLKDCRATCLSNCRYVAFASLYENGTGCRFWTDMSMFLQSNSVASTSVYMLSSKPSRKDLNRSKLLDWKIRFSIIEGIAQGLIYLHKYSRLKVIHRDLKASNILLDESMNPKISDFGMARIFKQNELEANTNRIVGTYGYMSPEYAMEGVFSIKSDVYSFGVLMLEILSGRRNNSFFHVDHALNLVGYAWDLWQEGKGLELVDLTIRDSCFEYQVLRCIHVSLLCVEDDAVDRPTMSDMLSMLTNESTQLPLPKKPAFSIGKKAIGANTPNNELEIHTVNGLSISDIDAR</sequence>
<dbReference type="SMART" id="SM00108">
    <property type="entry name" value="B_lectin"/>
    <property type="match status" value="1"/>
</dbReference>
<dbReference type="InterPro" id="IPR008271">
    <property type="entry name" value="Ser/Thr_kinase_AS"/>
</dbReference>
<reference evidence="17 18" key="1">
    <citation type="submission" date="2024-01" db="EMBL/GenBank/DDBJ databases">
        <title>A telomere-to-telomere, gap-free genome of sweet tea (Lithocarpus litseifolius).</title>
        <authorList>
            <person name="Zhou J."/>
        </authorList>
    </citation>
    <scope>NUCLEOTIDE SEQUENCE [LARGE SCALE GENOMIC DNA]</scope>
    <source>
        <strain evidence="17">Zhou-2022a</strain>
        <tissue evidence="17">Leaf</tissue>
    </source>
</reference>
<dbReference type="CDD" id="cd00028">
    <property type="entry name" value="B_lectin"/>
    <property type="match status" value="1"/>
</dbReference>
<dbReference type="InterPro" id="IPR001245">
    <property type="entry name" value="Ser-Thr/Tyr_kinase_cat_dom"/>
</dbReference>
<evidence type="ECO:0000256" key="3">
    <source>
        <dbReference type="ARBA" id="ARBA00022475"/>
    </source>
</evidence>
<dbReference type="GO" id="GO:0005886">
    <property type="term" value="C:plasma membrane"/>
    <property type="evidence" value="ECO:0007669"/>
    <property type="project" value="UniProtKB-SubCell"/>
</dbReference>
<dbReference type="SUPFAM" id="SSF51110">
    <property type="entry name" value="alpha-D-mannose-specific plant lectins"/>
    <property type="match status" value="1"/>
</dbReference>
<feature type="domain" description="Protein kinase" evidence="15">
    <location>
        <begin position="274"/>
        <end position="595"/>
    </location>
</feature>
<dbReference type="PANTHER" id="PTHR27002">
    <property type="entry name" value="RECEPTOR-LIKE SERINE/THREONINE-PROTEIN KINASE SD1-8"/>
    <property type="match status" value="1"/>
</dbReference>
<keyword evidence="11" id="KW-0325">Glycoprotein</keyword>
<evidence type="ECO:0000256" key="2">
    <source>
        <dbReference type="ARBA" id="ARBA00012513"/>
    </source>
</evidence>
<keyword evidence="10" id="KW-1015">Disulfide bond</keyword>
<dbReference type="Gene3D" id="2.90.10.10">
    <property type="entry name" value="Bulb-type lectin domain"/>
    <property type="match status" value="1"/>
</dbReference>
<dbReference type="PROSITE" id="PS00108">
    <property type="entry name" value="PROTEIN_KINASE_ST"/>
    <property type="match status" value="1"/>
</dbReference>
<dbReference type="AlphaFoldDB" id="A0AAW2DGA6"/>
<keyword evidence="8" id="KW-0418">Kinase</keyword>
<keyword evidence="18" id="KW-1185">Reference proteome</keyword>
<evidence type="ECO:0000256" key="14">
    <source>
        <dbReference type="SAM" id="SignalP"/>
    </source>
</evidence>
<dbReference type="InterPro" id="IPR003609">
    <property type="entry name" value="Pan_app"/>
</dbReference>
<dbReference type="Pfam" id="PF07714">
    <property type="entry name" value="PK_Tyr_Ser-Thr"/>
    <property type="match status" value="1"/>
</dbReference>
<dbReference type="Pfam" id="PF01453">
    <property type="entry name" value="B_lectin"/>
    <property type="match status" value="1"/>
</dbReference>
<keyword evidence="9" id="KW-0067">ATP-binding</keyword>
<name>A0AAW2DGA6_9ROSI</name>
<dbReference type="GO" id="GO:0005524">
    <property type="term" value="F:ATP binding"/>
    <property type="evidence" value="ECO:0007669"/>
    <property type="project" value="UniProtKB-KW"/>
</dbReference>
<evidence type="ECO:0000313" key="17">
    <source>
        <dbReference type="EMBL" id="KAL0009239.1"/>
    </source>
</evidence>
<evidence type="ECO:0000256" key="6">
    <source>
        <dbReference type="ARBA" id="ARBA00022729"/>
    </source>
</evidence>
<keyword evidence="6 14" id="KW-0732">Signal</keyword>
<feature type="signal peptide" evidence="14">
    <location>
        <begin position="1"/>
        <end position="25"/>
    </location>
</feature>
<feature type="chain" id="PRO_5043867438" description="non-specific serine/threonine protein kinase" evidence="14">
    <location>
        <begin position="26"/>
        <end position="627"/>
    </location>
</feature>
<organism evidence="17 18">
    <name type="scientific">Lithocarpus litseifolius</name>
    <dbReference type="NCBI Taxonomy" id="425828"/>
    <lineage>
        <taxon>Eukaryota</taxon>
        <taxon>Viridiplantae</taxon>
        <taxon>Streptophyta</taxon>
        <taxon>Embryophyta</taxon>
        <taxon>Tracheophyta</taxon>
        <taxon>Spermatophyta</taxon>
        <taxon>Magnoliopsida</taxon>
        <taxon>eudicotyledons</taxon>
        <taxon>Gunneridae</taxon>
        <taxon>Pentapetalae</taxon>
        <taxon>rosids</taxon>
        <taxon>fabids</taxon>
        <taxon>Fagales</taxon>
        <taxon>Fagaceae</taxon>
        <taxon>Lithocarpus</taxon>
    </lineage>
</organism>
<feature type="domain" description="Bulb-type lectin" evidence="16">
    <location>
        <begin position="36"/>
        <end position="157"/>
    </location>
</feature>
<dbReference type="Pfam" id="PF08276">
    <property type="entry name" value="PAN_2"/>
    <property type="match status" value="1"/>
</dbReference>
<keyword evidence="3" id="KW-1003">Cell membrane</keyword>
<accession>A0AAW2DGA6</accession>
<dbReference type="Gene3D" id="1.10.510.10">
    <property type="entry name" value="Transferase(Phosphotransferase) domain 1"/>
    <property type="match status" value="1"/>
</dbReference>
<dbReference type="InterPro" id="IPR000719">
    <property type="entry name" value="Prot_kinase_dom"/>
</dbReference>
<dbReference type="PANTHER" id="PTHR27002:SF1087">
    <property type="entry name" value="PROTEIN KINASE DOMAIN-CONTAINING PROTEIN"/>
    <property type="match status" value="1"/>
</dbReference>
<evidence type="ECO:0000256" key="5">
    <source>
        <dbReference type="ARBA" id="ARBA00022679"/>
    </source>
</evidence>
<evidence type="ECO:0000256" key="8">
    <source>
        <dbReference type="ARBA" id="ARBA00022777"/>
    </source>
</evidence>
<dbReference type="EMBL" id="JAZDWU010000003">
    <property type="protein sequence ID" value="KAL0009239.1"/>
    <property type="molecule type" value="Genomic_DNA"/>
</dbReference>
<proteinExistence type="predicted"/>
<gene>
    <name evidence="17" type="ORF">SO802_010741</name>
</gene>
<evidence type="ECO:0000256" key="13">
    <source>
        <dbReference type="ARBA" id="ARBA00048679"/>
    </source>
</evidence>
<dbReference type="InterPro" id="IPR001480">
    <property type="entry name" value="Bulb-type_lectin_dom"/>
</dbReference>
<dbReference type="InterPro" id="IPR036426">
    <property type="entry name" value="Bulb-type_lectin_dom_sf"/>
</dbReference>
<comment type="subcellular location">
    <subcellularLocation>
        <location evidence="1">Cell membrane</location>
        <topology evidence="1">Single-pass type I membrane protein</topology>
    </subcellularLocation>
</comment>
<keyword evidence="3" id="KW-0472">Membrane</keyword>
<evidence type="ECO:0000256" key="11">
    <source>
        <dbReference type="ARBA" id="ARBA00023180"/>
    </source>
</evidence>
<keyword evidence="7" id="KW-0547">Nucleotide-binding</keyword>
<evidence type="ECO:0000313" key="18">
    <source>
        <dbReference type="Proteomes" id="UP001459277"/>
    </source>
</evidence>
<dbReference type="GO" id="GO:0004674">
    <property type="term" value="F:protein serine/threonine kinase activity"/>
    <property type="evidence" value="ECO:0007669"/>
    <property type="project" value="UniProtKB-KW"/>
</dbReference>
<comment type="catalytic activity">
    <reaction evidence="13">
        <text>L-seryl-[protein] + ATP = O-phospho-L-seryl-[protein] + ADP + H(+)</text>
        <dbReference type="Rhea" id="RHEA:17989"/>
        <dbReference type="Rhea" id="RHEA-COMP:9863"/>
        <dbReference type="Rhea" id="RHEA-COMP:11604"/>
        <dbReference type="ChEBI" id="CHEBI:15378"/>
        <dbReference type="ChEBI" id="CHEBI:29999"/>
        <dbReference type="ChEBI" id="CHEBI:30616"/>
        <dbReference type="ChEBI" id="CHEBI:83421"/>
        <dbReference type="ChEBI" id="CHEBI:456216"/>
        <dbReference type="EC" id="2.7.11.1"/>
    </reaction>
</comment>
<dbReference type="PROSITE" id="PS00639">
    <property type="entry name" value="THIOL_PROTEASE_HIS"/>
    <property type="match status" value="1"/>
</dbReference>
<dbReference type="SMART" id="SM00220">
    <property type="entry name" value="S_TKc"/>
    <property type="match status" value="1"/>
</dbReference>
<dbReference type="PROSITE" id="PS50011">
    <property type="entry name" value="PROTEIN_KINASE_DOM"/>
    <property type="match status" value="1"/>
</dbReference>
<evidence type="ECO:0000256" key="12">
    <source>
        <dbReference type="ARBA" id="ARBA00047899"/>
    </source>
</evidence>
<dbReference type="Pfam" id="PF11883">
    <property type="entry name" value="DUF3403"/>
    <property type="match status" value="1"/>
</dbReference>
<keyword evidence="5" id="KW-0808">Transferase</keyword>
<dbReference type="SUPFAM" id="SSF56112">
    <property type="entry name" value="Protein kinase-like (PK-like)"/>
    <property type="match status" value="1"/>
</dbReference>
<dbReference type="FunFam" id="1.10.510.10:FF:000060">
    <property type="entry name" value="G-type lectin S-receptor-like serine/threonine-protein kinase"/>
    <property type="match status" value="1"/>
</dbReference>
<dbReference type="PROSITE" id="PS50927">
    <property type="entry name" value="BULB_LECTIN"/>
    <property type="match status" value="1"/>
</dbReference>
<dbReference type="InterPro" id="IPR025660">
    <property type="entry name" value="Pept_his_AS"/>
</dbReference>
<evidence type="ECO:0000256" key="1">
    <source>
        <dbReference type="ARBA" id="ARBA00004251"/>
    </source>
</evidence>
<evidence type="ECO:0000256" key="7">
    <source>
        <dbReference type="ARBA" id="ARBA00022741"/>
    </source>
</evidence>
<protein>
    <recommendedName>
        <fullName evidence="2">non-specific serine/threonine protein kinase</fullName>
        <ecNumber evidence="2">2.7.11.1</ecNumber>
    </recommendedName>
</protein>
<evidence type="ECO:0000259" key="16">
    <source>
        <dbReference type="PROSITE" id="PS50927"/>
    </source>
</evidence>
<evidence type="ECO:0000259" key="15">
    <source>
        <dbReference type="PROSITE" id="PS50011"/>
    </source>
</evidence>
<dbReference type="Proteomes" id="UP001459277">
    <property type="component" value="Unassembled WGS sequence"/>
</dbReference>
<comment type="catalytic activity">
    <reaction evidence="12">
        <text>L-threonyl-[protein] + ATP = O-phospho-L-threonyl-[protein] + ADP + H(+)</text>
        <dbReference type="Rhea" id="RHEA:46608"/>
        <dbReference type="Rhea" id="RHEA-COMP:11060"/>
        <dbReference type="Rhea" id="RHEA-COMP:11605"/>
        <dbReference type="ChEBI" id="CHEBI:15378"/>
        <dbReference type="ChEBI" id="CHEBI:30013"/>
        <dbReference type="ChEBI" id="CHEBI:30616"/>
        <dbReference type="ChEBI" id="CHEBI:61977"/>
        <dbReference type="ChEBI" id="CHEBI:456216"/>
        <dbReference type="EC" id="2.7.11.1"/>
    </reaction>
</comment>
<dbReference type="EC" id="2.7.11.1" evidence="2"/>
<evidence type="ECO:0000256" key="10">
    <source>
        <dbReference type="ARBA" id="ARBA00023157"/>
    </source>
</evidence>
<comment type="caution">
    <text evidence="17">The sequence shown here is derived from an EMBL/GenBank/DDBJ whole genome shotgun (WGS) entry which is preliminary data.</text>
</comment>
<dbReference type="InterPro" id="IPR021820">
    <property type="entry name" value="S-locus_recpt_kinase_C"/>
</dbReference>
<dbReference type="InterPro" id="IPR011009">
    <property type="entry name" value="Kinase-like_dom_sf"/>
</dbReference>
<keyword evidence="4" id="KW-0723">Serine/threonine-protein kinase</keyword>